<keyword evidence="4" id="KW-1185">Reference proteome</keyword>
<dbReference type="STRING" id="1908264.BKK54_05785"/>
<dbReference type="InterPro" id="IPR058408">
    <property type="entry name" value="DUF8095"/>
</dbReference>
<dbReference type="AlphaFoldDB" id="A0A1V3J5U1"/>
<proteinExistence type="predicted"/>
<name>A0A1V3J5U1_9PAST</name>
<dbReference type="Pfam" id="PF26367">
    <property type="entry name" value="DUF8095"/>
    <property type="match status" value="1"/>
</dbReference>
<dbReference type="Proteomes" id="UP000188481">
    <property type="component" value="Unassembled WGS sequence"/>
</dbReference>
<feature type="transmembrane region" description="Helical" evidence="1">
    <location>
        <begin position="7"/>
        <end position="26"/>
    </location>
</feature>
<gene>
    <name evidence="3" type="ORF">BKK54_05785</name>
</gene>
<evidence type="ECO:0000259" key="2">
    <source>
        <dbReference type="Pfam" id="PF26367"/>
    </source>
</evidence>
<reference evidence="3 4" key="1">
    <citation type="submission" date="2016-10" db="EMBL/GenBank/DDBJ databases">
        <title>Rodentibacter gen. nov. and new species.</title>
        <authorList>
            <person name="Christensen H."/>
        </authorList>
    </citation>
    <scope>NUCLEOTIDE SEQUENCE [LARGE SCALE GENOMIC DNA]</scope>
    <source>
        <strain evidence="4">ppn416</strain>
    </source>
</reference>
<keyword evidence="1" id="KW-1133">Transmembrane helix</keyword>
<organism evidence="3 4">
    <name type="scientific">Rodentibacter genomosp. 1</name>
    <dbReference type="NCBI Taxonomy" id="1908264"/>
    <lineage>
        <taxon>Bacteria</taxon>
        <taxon>Pseudomonadati</taxon>
        <taxon>Pseudomonadota</taxon>
        <taxon>Gammaproteobacteria</taxon>
        <taxon>Pasteurellales</taxon>
        <taxon>Pasteurellaceae</taxon>
        <taxon>Rodentibacter</taxon>
    </lineage>
</organism>
<keyword evidence="1" id="KW-0472">Membrane</keyword>
<evidence type="ECO:0000313" key="3">
    <source>
        <dbReference type="EMBL" id="OOF50596.1"/>
    </source>
</evidence>
<feature type="domain" description="DUF8095" evidence="2">
    <location>
        <begin position="61"/>
        <end position="184"/>
    </location>
</feature>
<accession>A0A1V3J5U1</accession>
<evidence type="ECO:0000256" key="1">
    <source>
        <dbReference type="SAM" id="Phobius"/>
    </source>
</evidence>
<keyword evidence="1" id="KW-0812">Transmembrane</keyword>
<comment type="caution">
    <text evidence="3">The sequence shown here is derived from an EMBL/GenBank/DDBJ whole genome shotgun (WGS) entry which is preliminary data.</text>
</comment>
<protein>
    <recommendedName>
        <fullName evidence="2">DUF8095 domain-containing protein</fullName>
    </recommendedName>
</protein>
<dbReference type="EMBL" id="MLHN01000009">
    <property type="protein sequence ID" value="OOF50596.1"/>
    <property type="molecule type" value="Genomic_DNA"/>
</dbReference>
<dbReference type="RefSeq" id="WP_077542194.1">
    <property type="nucleotide sequence ID" value="NZ_MLHN01000009.1"/>
</dbReference>
<sequence length="192" mass="21973">MCHHKKLNIYLLYFSSLSFFSIPLYAKNVQSFVNSEEGSINEGIVRYVETGGELRALTEDKSTQDAKDLGNSIEFEVYRVDENSSSRSVFVSAAGICKGFNGDYGVDFTNFTNHYISRNDDSQYYGGITGASIYRKHDPNNMQYVPIYAIKNHQLEKEIREREMKKTKDIVREKIYTGEQLLNKTICKAGKK</sequence>
<evidence type="ECO:0000313" key="4">
    <source>
        <dbReference type="Proteomes" id="UP000188481"/>
    </source>
</evidence>